<keyword evidence="1 2" id="KW-0413">Isomerase</keyword>
<sequence length="218" mass="23154">MDQNAKKQAVAKAAIEYVENGSIVGVGTGSTVNFFIEELGKIKNNIEGAVSSSDASTKLLEALGIEVFALNDVSNISVYIDGADEVAEHKHMIKGGGAALTREKIVAGASTTFVCIVDDSKRVPMLGKFPLPVEVIPMARSFVARELVKLGGDPEYRQGVVTDNGNVILDVHNLEILNPRELEQSINNIPGVVTNGIFALRGADIVLSATDTGVETYK</sequence>
<comment type="function">
    <text evidence="2">Catalyzes the reversible conversion of ribose-5-phosphate to ribulose 5-phosphate.</text>
</comment>
<comment type="similarity">
    <text evidence="2">Belongs to the ribose 5-phosphate isomerase family.</text>
</comment>
<comment type="subunit">
    <text evidence="2">Homodimer.</text>
</comment>
<dbReference type="InterPro" id="IPR020672">
    <property type="entry name" value="Ribose5P_isomerase_typA_subgr"/>
</dbReference>
<dbReference type="NCBIfam" id="NF001924">
    <property type="entry name" value="PRK00702.1"/>
    <property type="match status" value="1"/>
</dbReference>
<dbReference type="PANTHER" id="PTHR11934">
    <property type="entry name" value="RIBOSE-5-PHOSPHATE ISOMERASE"/>
    <property type="match status" value="1"/>
</dbReference>
<dbReference type="EMBL" id="CP013926">
    <property type="protein sequence ID" value="AMJ75365.1"/>
    <property type="molecule type" value="Genomic_DNA"/>
</dbReference>
<evidence type="ECO:0000313" key="3">
    <source>
        <dbReference type="EMBL" id="AMJ75365.1"/>
    </source>
</evidence>
<dbReference type="SUPFAM" id="SSF100950">
    <property type="entry name" value="NagB/RpiA/CoA transferase-like"/>
    <property type="match status" value="1"/>
</dbReference>
<accession>A0ABM5YLI1</accession>
<gene>
    <name evidence="2" type="primary">rpiA</name>
    <name evidence="3" type="ORF">AVL57_16180</name>
</gene>
<dbReference type="EC" id="5.3.1.6" evidence="2"/>
<dbReference type="Pfam" id="PF06026">
    <property type="entry name" value="Rib_5-P_isom_A"/>
    <property type="match status" value="1"/>
</dbReference>
<reference evidence="3 4" key="1">
    <citation type="submission" date="2015-12" db="EMBL/GenBank/DDBJ databases">
        <title>Intraspecies pangenome expansion in the marine bacterium Alteromonas.</title>
        <authorList>
            <person name="Lopez-Perez M."/>
            <person name="Rodriguez-Valera F."/>
        </authorList>
    </citation>
    <scope>NUCLEOTIDE SEQUENCE [LARGE SCALE GENOMIC DNA]</scope>
    <source>
        <strain evidence="3 4">LMG 21861</strain>
    </source>
</reference>
<dbReference type="CDD" id="cd01398">
    <property type="entry name" value="RPI_A"/>
    <property type="match status" value="1"/>
</dbReference>
<dbReference type="Proteomes" id="UP000056750">
    <property type="component" value="Chromosome"/>
</dbReference>
<dbReference type="GO" id="GO:0016853">
    <property type="term" value="F:isomerase activity"/>
    <property type="evidence" value="ECO:0007669"/>
    <property type="project" value="UniProtKB-KW"/>
</dbReference>
<comment type="catalytic activity">
    <reaction evidence="2">
        <text>aldehydo-D-ribose 5-phosphate = D-ribulose 5-phosphate</text>
        <dbReference type="Rhea" id="RHEA:14657"/>
        <dbReference type="ChEBI" id="CHEBI:58121"/>
        <dbReference type="ChEBI" id="CHEBI:58273"/>
        <dbReference type="EC" id="5.3.1.6"/>
    </reaction>
</comment>
<proteinExistence type="inferred from homology"/>
<dbReference type="Gene3D" id="3.40.50.1360">
    <property type="match status" value="1"/>
</dbReference>
<dbReference type="InterPro" id="IPR037171">
    <property type="entry name" value="NagB/RpiA_transferase-like"/>
</dbReference>
<comment type="pathway">
    <text evidence="2">Carbohydrate degradation; pentose phosphate pathway; D-ribose 5-phosphate from D-ribulose 5-phosphate (non-oxidative stage): step 1/1.</text>
</comment>
<dbReference type="RefSeq" id="WP_057790017.1">
    <property type="nucleotide sequence ID" value="NZ_CP013926.1"/>
</dbReference>
<keyword evidence="4" id="KW-1185">Reference proteome</keyword>
<feature type="binding site" evidence="2">
    <location>
        <position position="121"/>
    </location>
    <ligand>
        <name>substrate</name>
    </ligand>
</feature>
<dbReference type="PANTHER" id="PTHR11934:SF0">
    <property type="entry name" value="RIBOSE-5-PHOSPHATE ISOMERASE"/>
    <property type="match status" value="1"/>
</dbReference>
<feature type="binding site" evidence="2">
    <location>
        <begin position="28"/>
        <end position="31"/>
    </location>
    <ligand>
        <name>substrate</name>
    </ligand>
</feature>
<protein>
    <recommendedName>
        <fullName evidence="2">Ribose-5-phosphate isomerase A</fullName>
        <ecNumber evidence="2">5.3.1.6</ecNumber>
    </recommendedName>
    <alternativeName>
        <fullName evidence="2">Phosphoriboisomerase A</fullName>
        <shortName evidence="2">PRI</shortName>
    </alternativeName>
</protein>
<feature type="binding site" evidence="2">
    <location>
        <begin position="81"/>
        <end position="84"/>
    </location>
    <ligand>
        <name>substrate</name>
    </ligand>
</feature>
<name>A0ABM5YLI1_9ALTE</name>
<feature type="binding site" evidence="2">
    <location>
        <begin position="94"/>
        <end position="97"/>
    </location>
    <ligand>
        <name>substrate</name>
    </ligand>
</feature>
<dbReference type="HAMAP" id="MF_00170">
    <property type="entry name" value="Rib_5P_isom_A"/>
    <property type="match status" value="1"/>
</dbReference>
<dbReference type="Gene3D" id="3.30.70.260">
    <property type="match status" value="1"/>
</dbReference>
<evidence type="ECO:0000313" key="4">
    <source>
        <dbReference type="Proteomes" id="UP000056750"/>
    </source>
</evidence>
<organism evidence="3 4">
    <name type="scientific">Alteromonas stellipolaris</name>
    <dbReference type="NCBI Taxonomy" id="233316"/>
    <lineage>
        <taxon>Bacteria</taxon>
        <taxon>Pseudomonadati</taxon>
        <taxon>Pseudomonadota</taxon>
        <taxon>Gammaproteobacteria</taxon>
        <taxon>Alteromonadales</taxon>
        <taxon>Alteromonadaceae</taxon>
        <taxon>Alteromonas/Salinimonas group</taxon>
        <taxon>Alteromonas</taxon>
    </lineage>
</organism>
<dbReference type="SUPFAM" id="SSF75445">
    <property type="entry name" value="D-ribose-5-phosphate isomerase (RpiA), lid domain"/>
    <property type="match status" value="1"/>
</dbReference>
<dbReference type="NCBIfam" id="TIGR00021">
    <property type="entry name" value="rpiA"/>
    <property type="match status" value="1"/>
</dbReference>
<evidence type="ECO:0000256" key="1">
    <source>
        <dbReference type="ARBA" id="ARBA00023235"/>
    </source>
</evidence>
<feature type="active site" description="Proton acceptor" evidence="2">
    <location>
        <position position="103"/>
    </location>
</feature>
<evidence type="ECO:0000256" key="2">
    <source>
        <dbReference type="HAMAP-Rule" id="MF_00170"/>
    </source>
</evidence>
<dbReference type="InterPro" id="IPR004788">
    <property type="entry name" value="Ribose5P_isomerase_type_A"/>
</dbReference>